<dbReference type="HOGENOM" id="CLU_066192_49_2_9"/>
<proteinExistence type="predicted"/>
<dbReference type="Proteomes" id="UP000013638">
    <property type="component" value="Unassembled WGS sequence"/>
</dbReference>
<evidence type="ECO:0000313" key="1">
    <source>
        <dbReference type="EMBL" id="EOK16331.1"/>
    </source>
</evidence>
<dbReference type="AlphaFoldDB" id="R3KSG0"/>
<dbReference type="Gene3D" id="1.10.260.40">
    <property type="entry name" value="lambda repressor-like DNA-binding domains"/>
    <property type="match status" value="1"/>
</dbReference>
<protein>
    <recommendedName>
        <fullName evidence="3">HTH cro/C1-type domain-containing protein</fullName>
    </recommendedName>
</protein>
<organism evidence="1 2">
    <name type="scientific">Enterococcus faecalis ATCC 6055</name>
    <dbReference type="NCBI Taxonomy" id="1169311"/>
    <lineage>
        <taxon>Bacteria</taxon>
        <taxon>Bacillati</taxon>
        <taxon>Bacillota</taxon>
        <taxon>Bacilli</taxon>
        <taxon>Lactobacillales</taxon>
        <taxon>Enterococcaceae</taxon>
        <taxon>Enterococcus</taxon>
    </lineage>
</organism>
<dbReference type="GO" id="GO:0003677">
    <property type="term" value="F:DNA binding"/>
    <property type="evidence" value="ECO:0007669"/>
    <property type="project" value="InterPro"/>
</dbReference>
<dbReference type="PATRIC" id="fig|1169311.3.peg.235"/>
<evidence type="ECO:0008006" key="3">
    <source>
        <dbReference type="Google" id="ProtNLM"/>
    </source>
</evidence>
<reference evidence="1 2" key="1">
    <citation type="submission" date="2013-02" db="EMBL/GenBank/DDBJ databases">
        <title>The Genome Sequence of Enterococcus faecalis ATCC_6055.</title>
        <authorList>
            <consortium name="The Broad Institute Genome Sequencing Platform"/>
            <consortium name="The Broad Institute Genome Sequencing Center for Infectious Disease"/>
            <person name="Earl A.M."/>
            <person name="Gilmore M.S."/>
            <person name="Lebreton F."/>
            <person name="Walker B."/>
            <person name="Young S.K."/>
            <person name="Zeng Q."/>
            <person name="Gargeya S."/>
            <person name="Fitzgerald M."/>
            <person name="Haas B."/>
            <person name="Abouelleil A."/>
            <person name="Alvarado L."/>
            <person name="Arachchi H.M."/>
            <person name="Berlin A.M."/>
            <person name="Chapman S.B."/>
            <person name="Dewar J."/>
            <person name="Goldberg J."/>
            <person name="Griggs A."/>
            <person name="Gujja S."/>
            <person name="Hansen M."/>
            <person name="Howarth C."/>
            <person name="Imamovic A."/>
            <person name="Larimer J."/>
            <person name="McCowan C."/>
            <person name="Murphy C."/>
            <person name="Neiman D."/>
            <person name="Pearson M."/>
            <person name="Priest M."/>
            <person name="Roberts A."/>
            <person name="Saif S."/>
            <person name="Shea T."/>
            <person name="Sisk P."/>
            <person name="Sykes S."/>
            <person name="Wortman J."/>
            <person name="Nusbaum C."/>
            <person name="Birren B."/>
        </authorList>
    </citation>
    <scope>NUCLEOTIDE SEQUENCE [LARGE SCALE GENOMIC DNA]</scope>
    <source>
        <strain evidence="1 2">ATCC 6055</strain>
    </source>
</reference>
<evidence type="ECO:0000313" key="2">
    <source>
        <dbReference type="Proteomes" id="UP000013638"/>
    </source>
</evidence>
<accession>R3KSG0</accession>
<comment type="caution">
    <text evidence="1">The sequence shown here is derived from an EMBL/GenBank/DDBJ whole genome shotgun (WGS) entry which is preliminary data.</text>
</comment>
<name>R3KSG0_ENTFL</name>
<sequence>MEITLGAARVNADLTQKEVVEILREKYDIEITRQKLAYYEKDSTDLPISLAKALTNIYSISEENIFFGSKSTLSYICKGEKTVSVQL</sequence>
<dbReference type="RefSeq" id="WP_010828469.1">
    <property type="nucleotide sequence ID" value="NZ_KB944840.1"/>
</dbReference>
<dbReference type="InterPro" id="IPR010982">
    <property type="entry name" value="Lambda_DNA-bd_dom_sf"/>
</dbReference>
<dbReference type="EMBL" id="ASDZ01000003">
    <property type="protein sequence ID" value="EOK16331.1"/>
    <property type="molecule type" value="Genomic_DNA"/>
</dbReference>
<gene>
    <name evidence="1" type="ORF">WOU_00233</name>
</gene>